<feature type="domain" description="YhcG N-terminal" evidence="1">
    <location>
        <begin position="16"/>
        <end position="123"/>
    </location>
</feature>
<organism evidence="2 3">
    <name type="scientific">Shewanella surugensis</name>
    <dbReference type="NCBI Taxonomy" id="212020"/>
    <lineage>
        <taxon>Bacteria</taxon>
        <taxon>Pseudomonadati</taxon>
        <taxon>Pseudomonadota</taxon>
        <taxon>Gammaproteobacteria</taxon>
        <taxon>Alteromonadales</taxon>
        <taxon>Shewanellaceae</taxon>
        <taxon>Shewanella</taxon>
    </lineage>
</organism>
<accession>A0ABT0LDL0</accession>
<keyword evidence="3" id="KW-1185">Reference proteome</keyword>
<reference evidence="2 3" key="1">
    <citation type="submission" date="2022-01" db="EMBL/GenBank/DDBJ databases">
        <title>Whole genome-based taxonomy of the Shewanellaceae.</title>
        <authorList>
            <person name="Martin-Rodriguez A.J."/>
        </authorList>
    </citation>
    <scope>NUCLEOTIDE SEQUENCE [LARGE SCALE GENOMIC DNA]</scope>
    <source>
        <strain evidence="2 3">DSM 17177</strain>
    </source>
</reference>
<gene>
    <name evidence="2" type="ORF">L2764_15255</name>
</gene>
<dbReference type="InterPro" id="IPR053148">
    <property type="entry name" value="PD-DEXK-like_domain"/>
</dbReference>
<dbReference type="RefSeq" id="WP_248941125.1">
    <property type="nucleotide sequence ID" value="NZ_JAKIKS010000061.1"/>
</dbReference>
<evidence type="ECO:0000313" key="3">
    <source>
        <dbReference type="Proteomes" id="UP001203423"/>
    </source>
</evidence>
<dbReference type="InterPro" id="IPR041527">
    <property type="entry name" value="YhcG_N"/>
</dbReference>
<dbReference type="PANTHER" id="PTHR30547">
    <property type="entry name" value="UNCHARACTERIZED PROTEIN YHCG-RELATED"/>
    <property type="match status" value="1"/>
</dbReference>
<proteinExistence type="predicted"/>
<dbReference type="EMBL" id="JAKIKS010000061">
    <property type="protein sequence ID" value="MCL1125793.1"/>
    <property type="molecule type" value="Genomic_DNA"/>
</dbReference>
<name>A0ABT0LDL0_9GAMM</name>
<dbReference type="PANTHER" id="PTHR30547:SF5">
    <property type="entry name" value="NUCLEASE YHCG-RELATED"/>
    <property type="match status" value="1"/>
</dbReference>
<evidence type="ECO:0000259" key="1">
    <source>
        <dbReference type="Pfam" id="PF17761"/>
    </source>
</evidence>
<dbReference type="Proteomes" id="UP001203423">
    <property type="component" value="Unassembled WGS sequence"/>
</dbReference>
<evidence type="ECO:0000313" key="2">
    <source>
        <dbReference type="EMBL" id="MCL1125793.1"/>
    </source>
</evidence>
<comment type="caution">
    <text evidence="2">The sequence shown here is derived from an EMBL/GenBank/DDBJ whole genome shotgun (WGS) entry which is preliminary data.</text>
</comment>
<dbReference type="Pfam" id="PF17761">
    <property type="entry name" value="DUF1016_N"/>
    <property type="match status" value="1"/>
</dbReference>
<protein>
    <submittedName>
        <fullName evidence="2">DUF1016 N-terminal domain-containing protein</fullName>
    </submittedName>
</protein>
<sequence length="152" mass="17305">MNKPTDKVYDQLIDSITTTFVQGQKNTFVAINTCLVMTYWHIGQHIIEFEQQGETSAKYGQQLLSTLSRDLKLKHGKGFSVSNLQRFRQFYLLNKNHATVSHKLSWSHHVELLKISEGISALFLFSCALLSSTLTAAEERRVPQLEVSNDFA</sequence>